<dbReference type="RefSeq" id="XP_008797554.2">
    <property type="nucleotide sequence ID" value="XM_008799332.4"/>
</dbReference>
<keyword evidence="2" id="KW-0812">Transmembrane</keyword>
<dbReference type="AlphaFoldDB" id="A0A8B7CEN5"/>
<dbReference type="PANTHER" id="PTHR33640">
    <property type="entry name" value="TRANSMEMBRANE PROTEIN"/>
    <property type="match status" value="1"/>
</dbReference>
<evidence type="ECO:0000256" key="2">
    <source>
        <dbReference type="SAM" id="Phobius"/>
    </source>
</evidence>
<sequence>MPYFELHTLTAENPTSPSSLLIFPPLSDPAMDPVKAEKETAMRRYRRLKKIAKLFRLLEVFAALLLLSWSSARLPAAARLSGDFLRRLAGVLLSPCFVFILGNTIILVLFVKSRQLSSSTDGVGGDIHDQFLETRGRIDFPPPPPPTLAAPEEVVFEDKMVCTETRTCRRSRSEKIKHRRKSPELRRSESDVGPKGAKPPPPPPAAPASEEDERETSADDAEEFRCMIEAFIAKQTRFHLEESMAIVSAEGPHPLITSAGSSEPNILN</sequence>
<evidence type="ECO:0000313" key="3">
    <source>
        <dbReference type="Proteomes" id="UP000228380"/>
    </source>
</evidence>
<protein>
    <submittedName>
        <fullName evidence="4">Uncharacterized protein LOC103712725</fullName>
    </submittedName>
</protein>
<evidence type="ECO:0000313" key="4">
    <source>
        <dbReference type="RefSeq" id="XP_008797554.2"/>
    </source>
</evidence>
<dbReference type="PANTHER" id="PTHR33640:SF8">
    <property type="entry name" value="TRANSMEMBRANE PROTEIN"/>
    <property type="match status" value="1"/>
</dbReference>
<gene>
    <name evidence="4" type="primary">LOC103712725</name>
</gene>
<feature type="compositionally biased region" description="Pro residues" evidence="1">
    <location>
        <begin position="197"/>
        <end position="206"/>
    </location>
</feature>
<feature type="region of interest" description="Disordered" evidence="1">
    <location>
        <begin position="167"/>
        <end position="222"/>
    </location>
</feature>
<organism evidence="3 4">
    <name type="scientific">Phoenix dactylifera</name>
    <name type="common">Date palm</name>
    <dbReference type="NCBI Taxonomy" id="42345"/>
    <lineage>
        <taxon>Eukaryota</taxon>
        <taxon>Viridiplantae</taxon>
        <taxon>Streptophyta</taxon>
        <taxon>Embryophyta</taxon>
        <taxon>Tracheophyta</taxon>
        <taxon>Spermatophyta</taxon>
        <taxon>Magnoliopsida</taxon>
        <taxon>Liliopsida</taxon>
        <taxon>Arecaceae</taxon>
        <taxon>Coryphoideae</taxon>
        <taxon>Phoeniceae</taxon>
        <taxon>Phoenix</taxon>
    </lineage>
</organism>
<feature type="compositionally biased region" description="Basic and acidic residues" evidence="1">
    <location>
        <begin position="182"/>
        <end position="192"/>
    </location>
</feature>
<dbReference type="KEGG" id="pda:103712725"/>
<reference evidence="3" key="1">
    <citation type="journal article" date="2019" name="Nat. Commun.">
        <title>Genome-wide association mapping of date palm fruit traits.</title>
        <authorList>
            <person name="Hazzouri K.M."/>
            <person name="Gros-Balthazard M."/>
            <person name="Flowers J.M."/>
            <person name="Copetti D."/>
            <person name="Lemansour A."/>
            <person name="Lebrun M."/>
            <person name="Masmoudi K."/>
            <person name="Ferrand S."/>
            <person name="Dhar M.I."/>
            <person name="Fresquez Z.A."/>
            <person name="Rosas U."/>
            <person name="Zhang J."/>
            <person name="Talag J."/>
            <person name="Lee S."/>
            <person name="Kudrna D."/>
            <person name="Powell R.F."/>
            <person name="Leitch I.J."/>
            <person name="Krueger R.R."/>
            <person name="Wing R.A."/>
            <person name="Amiri K.M.A."/>
            <person name="Purugganan M.D."/>
        </authorList>
    </citation>
    <scope>NUCLEOTIDE SEQUENCE [LARGE SCALE GENOMIC DNA]</scope>
    <source>
        <strain evidence="3">cv. Khalas</strain>
    </source>
</reference>
<feature type="transmembrane region" description="Helical" evidence="2">
    <location>
        <begin position="92"/>
        <end position="111"/>
    </location>
</feature>
<reference evidence="4" key="2">
    <citation type="submission" date="2025-08" db="UniProtKB">
        <authorList>
            <consortium name="RefSeq"/>
        </authorList>
    </citation>
    <scope>IDENTIFICATION</scope>
    <source>
        <tissue evidence="4">Young leaves</tissue>
    </source>
</reference>
<proteinExistence type="predicted"/>
<accession>A0A8B7CEN5</accession>
<dbReference type="GeneID" id="103712725"/>
<feature type="transmembrane region" description="Helical" evidence="2">
    <location>
        <begin position="54"/>
        <end position="72"/>
    </location>
</feature>
<feature type="compositionally biased region" description="Acidic residues" evidence="1">
    <location>
        <begin position="209"/>
        <end position="222"/>
    </location>
</feature>
<keyword evidence="3" id="KW-1185">Reference proteome</keyword>
<keyword evidence="2" id="KW-1133">Transmembrane helix</keyword>
<dbReference type="Proteomes" id="UP000228380">
    <property type="component" value="Chromosome 4"/>
</dbReference>
<name>A0A8B7CEN5_PHODC</name>
<evidence type="ECO:0000256" key="1">
    <source>
        <dbReference type="SAM" id="MobiDB-lite"/>
    </source>
</evidence>
<keyword evidence="2" id="KW-0472">Membrane</keyword>
<dbReference type="OrthoDB" id="1095087at2759"/>
<feature type="compositionally biased region" description="Basic residues" evidence="1">
    <location>
        <begin position="168"/>
        <end position="181"/>
    </location>
</feature>